<protein>
    <submittedName>
        <fullName evidence="2">Uncharacterized protein</fullName>
    </submittedName>
</protein>
<sequence>PIEECKAISLRSGNVVGDETTQNDEEDSEEDMKQKEVPALSSQASKVKEYEPKIPFPQGSKDREKQSNTPNSWRYLPIFKSTFLL</sequence>
<keyword evidence="3" id="KW-1185">Reference proteome</keyword>
<feature type="region of interest" description="Disordered" evidence="1">
    <location>
        <begin position="1"/>
        <end position="72"/>
    </location>
</feature>
<comment type="caution">
    <text evidence="2">The sequence shown here is derived from an EMBL/GenBank/DDBJ whole genome shotgun (WGS) entry which is preliminary data.</text>
</comment>
<evidence type="ECO:0000313" key="2">
    <source>
        <dbReference type="EMBL" id="MED6191088.1"/>
    </source>
</evidence>
<organism evidence="2 3">
    <name type="scientific">Stylosanthes scabra</name>
    <dbReference type="NCBI Taxonomy" id="79078"/>
    <lineage>
        <taxon>Eukaryota</taxon>
        <taxon>Viridiplantae</taxon>
        <taxon>Streptophyta</taxon>
        <taxon>Embryophyta</taxon>
        <taxon>Tracheophyta</taxon>
        <taxon>Spermatophyta</taxon>
        <taxon>Magnoliopsida</taxon>
        <taxon>eudicotyledons</taxon>
        <taxon>Gunneridae</taxon>
        <taxon>Pentapetalae</taxon>
        <taxon>rosids</taxon>
        <taxon>fabids</taxon>
        <taxon>Fabales</taxon>
        <taxon>Fabaceae</taxon>
        <taxon>Papilionoideae</taxon>
        <taxon>50 kb inversion clade</taxon>
        <taxon>dalbergioids sensu lato</taxon>
        <taxon>Dalbergieae</taxon>
        <taxon>Pterocarpus clade</taxon>
        <taxon>Stylosanthes</taxon>
    </lineage>
</organism>
<proteinExistence type="predicted"/>
<evidence type="ECO:0000256" key="1">
    <source>
        <dbReference type="SAM" id="MobiDB-lite"/>
    </source>
</evidence>
<dbReference type="EMBL" id="JASCZI010189606">
    <property type="protein sequence ID" value="MED6191088.1"/>
    <property type="molecule type" value="Genomic_DNA"/>
</dbReference>
<reference evidence="2 3" key="1">
    <citation type="journal article" date="2023" name="Plants (Basel)">
        <title>Bridging the Gap: Combining Genomics and Transcriptomics Approaches to Understand Stylosanthes scabra, an Orphan Legume from the Brazilian Caatinga.</title>
        <authorList>
            <person name="Ferreira-Neto J.R.C."/>
            <person name="da Silva M.D."/>
            <person name="Binneck E."/>
            <person name="de Melo N.F."/>
            <person name="da Silva R.H."/>
            <person name="de Melo A.L.T.M."/>
            <person name="Pandolfi V."/>
            <person name="Bustamante F.O."/>
            <person name="Brasileiro-Vidal A.C."/>
            <person name="Benko-Iseppon A.M."/>
        </authorList>
    </citation>
    <scope>NUCLEOTIDE SEQUENCE [LARGE SCALE GENOMIC DNA]</scope>
    <source>
        <tissue evidence="2">Leaves</tissue>
    </source>
</reference>
<accession>A0ABU6X392</accession>
<dbReference type="Proteomes" id="UP001341840">
    <property type="component" value="Unassembled WGS sequence"/>
</dbReference>
<feature type="non-terminal residue" evidence="2">
    <location>
        <position position="1"/>
    </location>
</feature>
<name>A0ABU6X392_9FABA</name>
<feature type="compositionally biased region" description="Acidic residues" evidence="1">
    <location>
        <begin position="21"/>
        <end position="30"/>
    </location>
</feature>
<gene>
    <name evidence="2" type="ORF">PIB30_112756</name>
</gene>
<evidence type="ECO:0000313" key="3">
    <source>
        <dbReference type="Proteomes" id="UP001341840"/>
    </source>
</evidence>